<keyword evidence="1" id="KW-0732">Signal</keyword>
<reference evidence="2" key="1">
    <citation type="submission" date="2021-01" db="EMBL/GenBank/DDBJ databases">
        <title>Chromosome-level genome assembly of a human fungal pathogen reveals clustering of transcriptionally co-regulated genes.</title>
        <authorList>
            <person name="Voorhies M."/>
            <person name="Cohen S."/>
            <person name="Shea T.P."/>
            <person name="Petrus S."/>
            <person name="Munoz J.F."/>
            <person name="Poplawski S."/>
            <person name="Goldman W.E."/>
            <person name="Michael T."/>
            <person name="Cuomo C.A."/>
            <person name="Sil A."/>
            <person name="Beyhan S."/>
        </authorList>
    </citation>
    <scope>NUCLEOTIDE SEQUENCE</scope>
    <source>
        <strain evidence="2">H88</strain>
    </source>
</reference>
<dbReference type="EMBL" id="CP069107">
    <property type="protein sequence ID" value="QSS57584.1"/>
    <property type="molecule type" value="Genomic_DNA"/>
</dbReference>
<feature type="signal peptide" evidence="1">
    <location>
        <begin position="1"/>
        <end position="28"/>
    </location>
</feature>
<protein>
    <recommendedName>
        <fullName evidence="4">Secreted protein</fullName>
    </recommendedName>
</protein>
<evidence type="ECO:0000313" key="3">
    <source>
        <dbReference type="Proteomes" id="UP000663419"/>
    </source>
</evidence>
<organism evidence="2 3">
    <name type="scientific">Ajellomyces capsulatus (strain H88)</name>
    <name type="common">Darling's disease fungus</name>
    <name type="synonym">Histoplasma capsulatum</name>
    <dbReference type="NCBI Taxonomy" id="544711"/>
    <lineage>
        <taxon>Eukaryota</taxon>
        <taxon>Fungi</taxon>
        <taxon>Dikarya</taxon>
        <taxon>Ascomycota</taxon>
        <taxon>Pezizomycotina</taxon>
        <taxon>Eurotiomycetes</taxon>
        <taxon>Eurotiomycetidae</taxon>
        <taxon>Onygenales</taxon>
        <taxon>Ajellomycetaceae</taxon>
        <taxon>Histoplasma</taxon>
    </lineage>
</organism>
<proteinExistence type="predicted"/>
<sequence>MNIGTWFLSSMDSCTEFFFFFFFTQCIGVVCPAPTPQMSWISSRSQRPSERVLTVQGAVCIDDNVTTAYLT</sequence>
<feature type="chain" id="PRO_5034794441" description="Secreted protein" evidence="1">
    <location>
        <begin position="29"/>
        <end position="71"/>
    </location>
</feature>
<dbReference type="Proteomes" id="UP000663419">
    <property type="component" value="Chromosome 6"/>
</dbReference>
<evidence type="ECO:0008006" key="4">
    <source>
        <dbReference type="Google" id="ProtNLM"/>
    </source>
</evidence>
<dbReference type="AlphaFoldDB" id="A0A8A1LYV4"/>
<name>A0A8A1LYV4_AJEC8</name>
<evidence type="ECO:0000313" key="2">
    <source>
        <dbReference type="EMBL" id="QSS57584.1"/>
    </source>
</evidence>
<evidence type="ECO:0000256" key="1">
    <source>
        <dbReference type="SAM" id="SignalP"/>
    </source>
</evidence>
<accession>A0A8A1LYV4</accession>
<dbReference type="VEuPathDB" id="FungiDB:I7I53_11812"/>
<gene>
    <name evidence="2" type="ORF">I7I53_11812</name>
</gene>